<dbReference type="PANTHER" id="PTHR46481">
    <property type="entry name" value="ZINC FINGER BED DOMAIN-CONTAINING PROTEIN 4"/>
    <property type="match status" value="1"/>
</dbReference>
<comment type="subcellular location">
    <subcellularLocation>
        <location evidence="1">Nucleus</location>
    </subcellularLocation>
</comment>
<sequence length="204" mass="23609">STVYKHFKMPPQIVESHGEVKYKFICAKETNVSGDIAVTHVRHDNSTSNLKRHVDECSPALDDARAQAVLKDYLRGSTYDKAKFRFVIAIWIARRHRPFAIAEDPELQHLFMMLYGKVDIPSRFTVSRDIKEIFIMTKEALSERFKVCYHYTSTSRLFHAGIDGWTSPNTISILGITLQYFDQGKTMSFILDFVVYVFRFISLI</sequence>
<dbReference type="STRING" id="50990.A0A4Y7PLJ1"/>
<dbReference type="VEuPathDB" id="FungiDB:BD410DRAFT_731741"/>
<feature type="non-terminal residue" evidence="6">
    <location>
        <position position="1"/>
    </location>
</feature>
<keyword evidence="7" id="KW-1185">Reference proteome</keyword>
<evidence type="ECO:0000313" key="7">
    <source>
        <dbReference type="Proteomes" id="UP000294933"/>
    </source>
</evidence>
<evidence type="ECO:0000313" key="6">
    <source>
        <dbReference type="EMBL" id="TDL16105.1"/>
    </source>
</evidence>
<proteinExistence type="predicted"/>
<dbReference type="GO" id="GO:0008270">
    <property type="term" value="F:zinc ion binding"/>
    <property type="evidence" value="ECO:0007669"/>
    <property type="project" value="UniProtKB-KW"/>
</dbReference>
<dbReference type="GO" id="GO:0005634">
    <property type="term" value="C:nucleus"/>
    <property type="evidence" value="ECO:0007669"/>
    <property type="project" value="UniProtKB-SubCell"/>
</dbReference>
<keyword evidence="3" id="KW-0863">Zinc-finger</keyword>
<keyword evidence="5" id="KW-0539">Nucleus</keyword>
<dbReference type="AlphaFoldDB" id="A0A4Y7PLJ1"/>
<dbReference type="EMBL" id="ML170251">
    <property type="protein sequence ID" value="TDL16105.1"/>
    <property type="molecule type" value="Genomic_DNA"/>
</dbReference>
<accession>A0A4Y7PLJ1</accession>
<dbReference type="Proteomes" id="UP000294933">
    <property type="component" value="Unassembled WGS sequence"/>
</dbReference>
<dbReference type="InterPro" id="IPR052035">
    <property type="entry name" value="ZnF_BED_domain_contain"/>
</dbReference>
<evidence type="ECO:0000256" key="3">
    <source>
        <dbReference type="ARBA" id="ARBA00022771"/>
    </source>
</evidence>
<reference evidence="6 7" key="1">
    <citation type="submission" date="2018-06" db="EMBL/GenBank/DDBJ databases">
        <title>A transcriptomic atlas of mushroom development highlights an independent origin of complex multicellularity.</title>
        <authorList>
            <consortium name="DOE Joint Genome Institute"/>
            <person name="Krizsan K."/>
            <person name="Almasi E."/>
            <person name="Merenyi Z."/>
            <person name="Sahu N."/>
            <person name="Viragh M."/>
            <person name="Koszo T."/>
            <person name="Mondo S."/>
            <person name="Kiss B."/>
            <person name="Balint B."/>
            <person name="Kues U."/>
            <person name="Barry K."/>
            <person name="Hegedus J.C."/>
            <person name="Henrissat B."/>
            <person name="Johnson J."/>
            <person name="Lipzen A."/>
            <person name="Ohm R."/>
            <person name="Nagy I."/>
            <person name="Pangilinan J."/>
            <person name="Yan J."/>
            <person name="Xiong Y."/>
            <person name="Grigoriev I.V."/>
            <person name="Hibbett D.S."/>
            <person name="Nagy L.G."/>
        </authorList>
    </citation>
    <scope>NUCLEOTIDE SEQUENCE [LARGE SCALE GENOMIC DNA]</scope>
    <source>
        <strain evidence="6 7">SZMC22713</strain>
    </source>
</reference>
<dbReference type="OrthoDB" id="3247971at2759"/>
<protein>
    <submittedName>
        <fullName evidence="6">Uncharacterized protein</fullName>
    </submittedName>
</protein>
<name>A0A4Y7PLJ1_9AGAM</name>
<keyword evidence="2" id="KW-0479">Metal-binding</keyword>
<gene>
    <name evidence="6" type="ORF">BD410DRAFT_731741</name>
</gene>
<evidence type="ECO:0000256" key="4">
    <source>
        <dbReference type="ARBA" id="ARBA00022833"/>
    </source>
</evidence>
<keyword evidence="4" id="KW-0862">Zinc</keyword>
<dbReference type="PANTHER" id="PTHR46481:SF10">
    <property type="entry name" value="ZINC FINGER BED DOMAIN-CONTAINING PROTEIN 39"/>
    <property type="match status" value="1"/>
</dbReference>
<evidence type="ECO:0000256" key="1">
    <source>
        <dbReference type="ARBA" id="ARBA00004123"/>
    </source>
</evidence>
<evidence type="ECO:0000256" key="5">
    <source>
        <dbReference type="ARBA" id="ARBA00023242"/>
    </source>
</evidence>
<organism evidence="6 7">
    <name type="scientific">Rickenella mellea</name>
    <dbReference type="NCBI Taxonomy" id="50990"/>
    <lineage>
        <taxon>Eukaryota</taxon>
        <taxon>Fungi</taxon>
        <taxon>Dikarya</taxon>
        <taxon>Basidiomycota</taxon>
        <taxon>Agaricomycotina</taxon>
        <taxon>Agaricomycetes</taxon>
        <taxon>Hymenochaetales</taxon>
        <taxon>Rickenellaceae</taxon>
        <taxon>Rickenella</taxon>
    </lineage>
</organism>
<evidence type="ECO:0000256" key="2">
    <source>
        <dbReference type="ARBA" id="ARBA00022723"/>
    </source>
</evidence>